<evidence type="ECO:0000256" key="5">
    <source>
        <dbReference type="ARBA" id="ARBA00023002"/>
    </source>
</evidence>
<organism evidence="9 10">
    <name type="scientific">Chitinophaga qingshengii</name>
    <dbReference type="NCBI Taxonomy" id="1569794"/>
    <lineage>
        <taxon>Bacteria</taxon>
        <taxon>Pseudomonadati</taxon>
        <taxon>Bacteroidota</taxon>
        <taxon>Chitinophagia</taxon>
        <taxon>Chitinophagales</taxon>
        <taxon>Chitinophagaceae</taxon>
        <taxon>Chitinophaga</taxon>
    </lineage>
</organism>
<proteinExistence type="predicted"/>
<comment type="subcellular location">
    <subcellularLocation>
        <location evidence="1">Cell envelope</location>
    </subcellularLocation>
</comment>
<dbReference type="Proteomes" id="UP000659124">
    <property type="component" value="Unassembled WGS sequence"/>
</dbReference>
<dbReference type="InterPro" id="IPR051395">
    <property type="entry name" value="Cytochrome_c_Peroxidase/MauG"/>
</dbReference>
<evidence type="ECO:0000313" key="10">
    <source>
        <dbReference type="Proteomes" id="UP000659124"/>
    </source>
</evidence>
<feature type="domain" description="Cytochrome c" evidence="8">
    <location>
        <begin position="120"/>
        <end position="257"/>
    </location>
</feature>
<keyword evidence="4" id="KW-0732">Signal</keyword>
<keyword evidence="5" id="KW-0560">Oxidoreductase</keyword>
<sequence length="425" mass="47050">MRLELIRVSTLGIAGYDAPELQTGITEAGHSLMAVKTVLQPYLEGQGEAAAATARYLDLALSQVREDSNFVSFNRLRFLTTAMLPLQRSVNRLAGSKDAELDVFNLRAMNMGRDWDTSAPLVELGKTLFFEKQLSQNNVRSCGSCHQPDKYFTDQLPKNLALDGHSRLQRNTPTLFYAAYQHAQFWDGRAKTLEEQVLAVLHNPREMNVADGMVLSQLGKAKKYRELFSAAFPQAEDSLVTMRRIARAITAYLQTLAPMNAPFDRYLRGDKKAMTAAQENGFNLFMGKARCGTCHFVPLFNGVLPPLFDRTELEVIGTTAGADLRYPRPDADSGRFTTYPISFYKGAFKTPSLRNITVTAPYMHHGAFATLEEVMEFYNRGGGGGLGLPVPTQTLSTKPLGLNESEIKDIILFLGALTDSPAKTN</sequence>
<dbReference type="GO" id="GO:0004601">
    <property type="term" value="F:peroxidase activity"/>
    <property type="evidence" value="ECO:0007669"/>
    <property type="project" value="UniProtKB-KW"/>
</dbReference>
<reference evidence="9 10" key="1">
    <citation type="submission" date="2020-09" db="EMBL/GenBank/DDBJ databases">
        <title>Genome sequences of type strains of Chitinophaga qingshengii and Chitinophaga varians.</title>
        <authorList>
            <person name="Kittiwongwattana C."/>
        </authorList>
    </citation>
    <scope>NUCLEOTIDE SEQUENCE [LARGE SCALE GENOMIC DNA]</scope>
    <source>
        <strain evidence="9 10">JCM 30026</strain>
    </source>
</reference>
<dbReference type="Pfam" id="PF03150">
    <property type="entry name" value="CCP_MauG"/>
    <property type="match status" value="1"/>
</dbReference>
<gene>
    <name evidence="9" type="ORF">ICL07_20585</name>
</gene>
<evidence type="ECO:0000256" key="3">
    <source>
        <dbReference type="ARBA" id="ARBA00022723"/>
    </source>
</evidence>
<dbReference type="InterPro" id="IPR036909">
    <property type="entry name" value="Cyt_c-like_dom_sf"/>
</dbReference>
<dbReference type="Gene3D" id="1.10.760.10">
    <property type="entry name" value="Cytochrome c-like domain"/>
    <property type="match status" value="2"/>
</dbReference>
<keyword evidence="9" id="KW-0575">Peroxidase</keyword>
<protein>
    <submittedName>
        <fullName evidence="9">Cytochrome C peroxidase</fullName>
    </submittedName>
</protein>
<keyword evidence="3 7" id="KW-0479">Metal-binding</keyword>
<keyword evidence="10" id="KW-1185">Reference proteome</keyword>
<feature type="domain" description="Cytochrome c" evidence="8">
    <location>
        <begin position="276"/>
        <end position="418"/>
    </location>
</feature>
<dbReference type="InterPro" id="IPR009056">
    <property type="entry name" value="Cyt_c-like_dom"/>
</dbReference>
<keyword evidence="6 7" id="KW-0408">Iron</keyword>
<dbReference type="PANTHER" id="PTHR30600:SF10">
    <property type="entry name" value="BLL6722 PROTEIN"/>
    <property type="match status" value="1"/>
</dbReference>
<comment type="caution">
    <text evidence="9">The sequence shown here is derived from an EMBL/GenBank/DDBJ whole genome shotgun (WGS) entry which is preliminary data.</text>
</comment>
<dbReference type="PANTHER" id="PTHR30600">
    <property type="entry name" value="CYTOCHROME C PEROXIDASE-RELATED"/>
    <property type="match status" value="1"/>
</dbReference>
<dbReference type="InterPro" id="IPR004852">
    <property type="entry name" value="Di-haem_cyt_c_peroxidsae"/>
</dbReference>
<evidence type="ECO:0000256" key="2">
    <source>
        <dbReference type="ARBA" id="ARBA00022617"/>
    </source>
</evidence>
<evidence type="ECO:0000259" key="8">
    <source>
        <dbReference type="PROSITE" id="PS51007"/>
    </source>
</evidence>
<evidence type="ECO:0000256" key="7">
    <source>
        <dbReference type="PROSITE-ProRule" id="PRU00433"/>
    </source>
</evidence>
<evidence type="ECO:0000256" key="4">
    <source>
        <dbReference type="ARBA" id="ARBA00022729"/>
    </source>
</evidence>
<evidence type="ECO:0000313" key="9">
    <source>
        <dbReference type="EMBL" id="MBC9932796.1"/>
    </source>
</evidence>
<evidence type="ECO:0000256" key="6">
    <source>
        <dbReference type="ARBA" id="ARBA00023004"/>
    </source>
</evidence>
<dbReference type="EMBL" id="JACVFC010000003">
    <property type="protein sequence ID" value="MBC9932796.1"/>
    <property type="molecule type" value="Genomic_DNA"/>
</dbReference>
<name>A0ABR7TQP2_9BACT</name>
<accession>A0ABR7TQP2</accession>
<dbReference type="PROSITE" id="PS51007">
    <property type="entry name" value="CYTC"/>
    <property type="match status" value="2"/>
</dbReference>
<evidence type="ECO:0000256" key="1">
    <source>
        <dbReference type="ARBA" id="ARBA00004196"/>
    </source>
</evidence>
<dbReference type="SUPFAM" id="SSF46626">
    <property type="entry name" value="Cytochrome c"/>
    <property type="match status" value="2"/>
</dbReference>
<keyword evidence="2 7" id="KW-0349">Heme</keyword>